<organism evidence="1 2">
    <name type="scientific">Bauhinia variegata</name>
    <name type="common">Purple orchid tree</name>
    <name type="synonym">Phanera variegata</name>
    <dbReference type="NCBI Taxonomy" id="167791"/>
    <lineage>
        <taxon>Eukaryota</taxon>
        <taxon>Viridiplantae</taxon>
        <taxon>Streptophyta</taxon>
        <taxon>Embryophyta</taxon>
        <taxon>Tracheophyta</taxon>
        <taxon>Spermatophyta</taxon>
        <taxon>Magnoliopsida</taxon>
        <taxon>eudicotyledons</taxon>
        <taxon>Gunneridae</taxon>
        <taxon>Pentapetalae</taxon>
        <taxon>rosids</taxon>
        <taxon>fabids</taxon>
        <taxon>Fabales</taxon>
        <taxon>Fabaceae</taxon>
        <taxon>Cercidoideae</taxon>
        <taxon>Cercideae</taxon>
        <taxon>Bauhiniinae</taxon>
        <taxon>Bauhinia</taxon>
    </lineage>
</organism>
<sequence length="157" mass="18146">MRHEITALEKNGTWAITHLLLGKEALEFKWLYKVEGIDYIETFAPVAKMVIVQAVLAVVASRNLELHQMDMHNAFLHGYLYKEVYMKLPLSFHTSNPGMVCRLKQSLYGLKQAPRCWFAKLSPTLQAYGFKQSLSDYSLFVLQRPYLHLGCLFMLMT</sequence>
<dbReference type="Proteomes" id="UP000828941">
    <property type="component" value="Chromosome 2"/>
</dbReference>
<dbReference type="EMBL" id="CM039427">
    <property type="protein sequence ID" value="KAI4353025.1"/>
    <property type="molecule type" value="Genomic_DNA"/>
</dbReference>
<protein>
    <submittedName>
        <fullName evidence="1">Uncharacterized protein</fullName>
    </submittedName>
</protein>
<gene>
    <name evidence="1" type="ORF">L6164_002003</name>
</gene>
<comment type="caution">
    <text evidence="1">The sequence shown here is derived from an EMBL/GenBank/DDBJ whole genome shotgun (WGS) entry which is preliminary data.</text>
</comment>
<evidence type="ECO:0000313" key="1">
    <source>
        <dbReference type="EMBL" id="KAI4353025.1"/>
    </source>
</evidence>
<accession>A0ACB9PXF0</accession>
<reference evidence="1 2" key="1">
    <citation type="journal article" date="2022" name="DNA Res.">
        <title>Chromosomal-level genome assembly of the orchid tree Bauhinia variegata (Leguminosae; Cercidoideae) supports the allotetraploid origin hypothesis of Bauhinia.</title>
        <authorList>
            <person name="Zhong Y."/>
            <person name="Chen Y."/>
            <person name="Zheng D."/>
            <person name="Pang J."/>
            <person name="Liu Y."/>
            <person name="Luo S."/>
            <person name="Meng S."/>
            <person name="Qian L."/>
            <person name="Wei D."/>
            <person name="Dai S."/>
            <person name="Zhou R."/>
        </authorList>
    </citation>
    <scope>NUCLEOTIDE SEQUENCE [LARGE SCALE GENOMIC DNA]</scope>
    <source>
        <strain evidence="1">BV-YZ2020</strain>
    </source>
</reference>
<evidence type="ECO:0000313" key="2">
    <source>
        <dbReference type="Proteomes" id="UP000828941"/>
    </source>
</evidence>
<proteinExistence type="predicted"/>
<name>A0ACB9PXF0_BAUVA</name>
<keyword evidence="2" id="KW-1185">Reference proteome</keyword>